<evidence type="ECO:0000313" key="1">
    <source>
        <dbReference type="EMBL" id="EDL92704.1"/>
    </source>
</evidence>
<name>A6IZM6_RAT</name>
<dbReference type="AlphaFoldDB" id="A6IZM6"/>
<reference evidence="2" key="1">
    <citation type="submission" date="2005-09" db="EMBL/GenBank/DDBJ databases">
        <authorList>
            <person name="Mural R.J."/>
            <person name="Li P.W."/>
            <person name="Adams M.D."/>
            <person name="Amanatides P.G."/>
            <person name="Baden-Tillson H."/>
            <person name="Barnstead M."/>
            <person name="Chin S.H."/>
            <person name="Dew I."/>
            <person name="Evans C.A."/>
            <person name="Ferriera S."/>
            <person name="Flanigan M."/>
            <person name="Fosler C."/>
            <person name="Glodek A."/>
            <person name="Gu Z."/>
            <person name="Holt R.A."/>
            <person name="Jennings D."/>
            <person name="Kraft C.L."/>
            <person name="Lu F."/>
            <person name="Nguyen T."/>
            <person name="Nusskern D.R."/>
            <person name="Pfannkoch C.M."/>
            <person name="Sitter C."/>
            <person name="Sutton G.G."/>
            <person name="Venter J.C."/>
            <person name="Wang Z."/>
            <person name="Woodage T."/>
            <person name="Zheng X.H."/>
            <person name="Zhong F."/>
        </authorList>
    </citation>
    <scope>NUCLEOTIDE SEQUENCE [LARGE SCALE GENOMIC DNA]</scope>
    <source>
        <strain>BN</strain>
        <strain evidence="2">Sprague-Dawley</strain>
    </source>
</reference>
<organism evidence="1 2">
    <name type="scientific">Rattus norvegicus</name>
    <name type="common">Rat</name>
    <dbReference type="NCBI Taxonomy" id="10116"/>
    <lineage>
        <taxon>Eukaryota</taxon>
        <taxon>Metazoa</taxon>
        <taxon>Chordata</taxon>
        <taxon>Craniata</taxon>
        <taxon>Vertebrata</taxon>
        <taxon>Euteleostomi</taxon>
        <taxon>Mammalia</taxon>
        <taxon>Eutheria</taxon>
        <taxon>Euarchontoglires</taxon>
        <taxon>Glires</taxon>
        <taxon>Rodentia</taxon>
        <taxon>Myomorpha</taxon>
        <taxon>Muroidea</taxon>
        <taxon>Muridae</taxon>
        <taxon>Murinae</taxon>
        <taxon>Rattus</taxon>
    </lineage>
</organism>
<dbReference type="EMBL" id="CH473972">
    <property type="protein sequence ID" value="EDL92704.1"/>
    <property type="molecule type" value="Genomic_DNA"/>
</dbReference>
<proteinExistence type="predicted"/>
<accession>A6IZM6</accession>
<protein>
    <submittedName>
        <fullName evidence="1">Similar to 1190005I06Rik protein (Predicted)</fullName>
    </submittedName>
</protein>
<dbReference type="Proteomes" id="UP000234681">
    <property type="component" value="Chromosome 19"/>
</dbReference>
<gene>
    <name evidence="1" type="primary">RGD1309651_predicted</name>
    <name evidence="1" type="ORF">rCG_51350</name>
</gene>
<sequence>MTRRAQQVADPSGADICGLHVHTNPDPGLVKRRPIPLYGQVTVTMDLGPQGHRAQGLLARAGLLFFTSCFTGMEPTS</sequence>
<evidence type="ECO:0000313" key="2">
    <source>
        <dbReference type="Proteomes" id="UP000234681"/>
    </source>
</evidence>